<feature type="region of interest" description="Disordered" evidence="2">
    <location>
        <begin position="2735"/>
        <end position="2794"/>
    </location>
</feature>
<sequence length="3287" mass="341989">MSKDSGDDAASPAAATARAASSSLSSSSSDGHKHGFLPPVLGRSTSEEQASVIAAAVESPEADAEADAEAAEVKLELEHRSETLDASAAASLATPASPTASATSLSSLRHDARLSLASPSLSRPPSPAADAARADSDAPSRPTAMPHAAPEAAASSSAAASQSSGSDAPLPEDGACAAAAPPQVQKPPAEQGLGAPEQRRQAAPEQAQAPLELDFEAAQQARPTCLVTSPRAPGAGDASGRSAGRVLMCALPRAASAGSRSRSEGQSGGCQRPLGAATAPENEADEHSARSVQRDAAAAKAAAVAQQEQQGAAAAGSRGAASEAPPPAPLQQEEDGTERSICAAVEASKQQPPTLRSERISSGEQTAQWRQLEQEHEARHADADLLASSSSSAPCTPEPSRGAAASDTSASALQLGAASPSPPPRAADASGAELAASDTAGGEAAGLATSLLPTLPPLNVHLARLPSAQPAFQAYSSPTLPLPLRRSSSRHTLSPAILAAVRHKPQDTLPSTLQRSKTCLDAPARPAAPLQAKQQQERPASSSPPSSPPPSEPSSTTASTLSATLHTFSRPPPSCESRRSSSVCSSPSTSTCLDWGSDAAFIPRAARLAAAAPAPEPEKSSGTMQRLLRNKGKEPVRADWEALPPGSPSPSKRHADAAAPAGESSSGLGGGAGKLARPRSWIAGMAGMLPSSSSSQSLVGLPSAAPPAAPSRFARVRGKSVGAAAAWAAASTPDLHAAPGGPDEQAAAEPERRLRPPPISQLVLAPHATSDRAAALAALRDVEVLAAVDAQHHQRELPARDARHRLRSISRATAARSVPILGRHDADDDDEDAVAPHVVAPPALRSALKPSGPAHLVRDAQPGPLLVRNLDTAPRGSITPALRHDDPKLRMTNPWKRMEWGAAEKEDAPEPLQPMRGLVDAKDEEERVEHGIAADRQAGTSSAAENAVLDMLEAMNSTVDTFDKPSTLLRLAPPSASPTRSQRLDSAGSRSSVSTTDSTCPPAPASATLSPTRRSVRAFAEAFEQQSGTGVPSPPLNGGGRPASKRSHSSFSGASSDSARSSVRRTVHELQSRDDAASAASHATAALRAPHVRGGSVSSGTATSFRSANSSPPKASDTATPAETLLGSAPRPRPPARQRLHEVSASKIASCSTGSSWPRPRTRAQSLVPQAADGSDDRRSPLRSPGESSFTVSSQAQSSLLWGSGKPTPDSPSTIATSPELPSSRVGAFGNRGTGDGKHSATFPPLLRRLQTDMTAATSLSSGTSHASKATQEAVETNETASSLTQERRRSEAVGSTRTTSVLSAASSSSQPNLTRLASQSTASAASSRCSPLRKREASSENPASPSSVSFAPSAISKDAVADTPSATLFQTPPARLRLGSTAEEGFSPALLKTPSPTKAKDLIRFFEQGQSPASPRTPRDDAPATPASAIAHRFRTALAASNSNASISADATADELCTPPKLLFRLPAEAIAGSTEADPVALKHAAIARARPRMQRSRLGVLAGAAAGSDADDENAPPDPDFSPSGPSPRRVSGLRKTSRRTSSSHDLSPLRDAPSTSPLRRERASAPPPGGIGEPLSDAAAHTEPSPTRRLGGFKSSVRNIVSAFSNKGSSGADGGAGSAAQCHSWAGGDAGGGRPPSAWREWSHEHPGISRQDTTGTHATAKTDDEGSVTTALTMGTIASYRRRSETGDLPLDTRGALELISEAQQRIPPLRQGPLYYFNVHSRVAHWQRAQAVLLPTALALSWIPAGGGRENIVLDLRACREVHSVPGPLHPSSLRDAGAIAARQQDLMVISSFQLIFDDGVERLAVDTATDRVHWVSSLWDALGLARDEAPQQSISPAEQATPASVTQAVQLLSEQSKPSQRVRRKPVSTITEVSSEQTAGHQTTLSRERPLSDNNTAGGATIERIGAVWKSELSSDKSERGVPTIAAALATGPPVPPKEGRHAASRLAKASGRGRLAEASQPLASKVTSVSPGDAARSQPASLEDVNASVGRPSRPRTLTGSTLQAQSDADGLSQDKADSERSHDPYAAGSTFTPSEHYDDFGPQSPPSDFTWSYSDAGRELVPSDSASQRPPRSDYEGSERHYSVRGAGGSAEDAAAAHAAALRLQAETAASPSDEDQTSEERAVTPPDASTPAQAVRESADVVLAEYTAHLLDTVIEETQSQAQSFAGRSRATTRRSSGMRSAFIAGEIQEEEELRTPSPRKHARSVKSQASSSGQTTGSVGSQDVARLLEYLETQQTERQARDAVLEEQIRGFQDAITSLQRKETGSSKRSARRSSTTSTGEASLRSAARDAELAAVQEKLDRVLNLVGNVFEGQARLEREAKERDTTVLATPSVVASPPPQDLSRIEDTLQTLLKRMQTPDVSSLSGAASSSSLRGGLPAVLDPANRARFLERGNVNMREMSSRDRAILADRLVGRVTRGRSSAPAAVEADATPRSFVSQWTRTVASPGLADLGTPGMSASISDSDLLTLDDRIPPRSWISAEGVPCPPPNTDNASLLSRDGGSRPSRDLFFGVPGSSSRAAPRAAFAPDASPVSLDMEAEVRRRRGRHPETAVHGGGFFTPRTASGAPQAPEKDGPVLRLARQRNASDSTDHTGLGLSLPDSSKVVGRDKVGAAGAARPGDDPDGTPRPPPTPSTPSAELSAVLQAIKDNEEARTAQQKQSADIARYLNELNSWLERDVVDRSKEWRTLVTGVTQLHEELAQLKGGGVGMPAAAVAGAMLAGDQAHADGQRPASAARGSRPLPTPGAEHFAGPPTSLMPAGRVAPPPPGAPPGKGVQFAEPGGGVAAGLINALPISPPKGKPGTRTWHAQPSPGALRNQDVWATSGSQPKVDKAALKRAKRRKSLSRMKRFAAAAGGAALVHVALAEWEKHKAEQRNEGKPEEGAAKPDASGKYPERVEVPDHMVAELKEAAAKGDEHQLREIVKKAAEVGAGGAAVAKIAEHFKQSDTADEATDGSDDDSDDTLAPSDMTARVQGDATSEARRSKRSKGSASSAGSAAGAAAGGGALALAVEEILKHLLEKKEEEQRRLDEVARREAARDEALRAAEAERDERVLTLRERERNELVELIMSKLDAEKSSQLQTAAQAAATTDESLKALANDLLRTTSEQNGRLVEAVHAASREMLRTNVETHAEELKRVLSQQVAGMFEDVGKIREAKRALELEIADLFMLKSRHLGGVMPVAAMPMPYPTPSVLPASPPASVTSSVGKKAAKESGRGALPTPAAQVPWAMPVPMPVPMDYGPAAGAGGGGEPPKPAKRDWLSPLSFDFSPHPRK</sequence>
<feature type="region of interest" description="Disordered" evidence="2">
    <location>
        <begin position="1611"/>
        <end position="1667"/>
    </location>
</feature>
<feature type="region of interest" description="Disordered" evidence="2">
    <location>
        <begin position="610"/>
        <end position="673"/>
    </location>
</feature>
<feature type="region of interest" description="Disordered" evidence="2">
    <location>
        <begin position="253"/>
        <end position="444"/>
    </location>
</feature>
<feature type="compositionally biased region" description="Basic and acidic residues" evidence="2">
    <location>
        <begin position="71"/>
        <end position="83"/>
    </location>
</feature>
<feature type="compositionally biased region" description="Low complexity" evidence="2">
    <location>
        <begin position="203"/>
        <end position="212"/>
    </location>
</feature>
<evidence type="ECO:0008006" key="5">
    <source>
        <dbReference type="Google" id="ProtNLM"/>
    </source>
</evidence>
<feature type="compositionally biased region" description="Low complexity" evidence="2">
    <location>
        <begin position="229"/>
        <end position="241"/>
    </location>
</feature>
<feature type="compositionally biased region" description="Polar residues" evidence="2">
    <location>
        <begin position="362"/>
        <end position="371"/>
    </location>
</feature>
<feature type="region of interest" description="Disordered" evidence="2">
    <location>
        <begin position="733"/>
        <end position="754"/>
    </location>
</feature>
<feature type="compositionally biased region" description="Low complexity" evidence="2">
    <location>
        <begin position="384"/>
        <end position="393"/>
    </location>
</feature>
<feature type="compositionally biased region" description="Low complexity" evidence="2">
    <location>
        <begin position="2525"/>
        <end position="2539"/>
    </location>
</feature>
<evidence type="ECO:0000313" key="3">
    <source>
        <dbReference type="EMBL" id="PWN98995.1"/>
    </source>
</evidence>
<dbReference type="Proteomes" id="UP000245946">
    <property type="component" value="Unassembled WGS sequence"/>
</dbReference>
<feature type="compositionally biased region" description="Basic and acidic residues" evidence="2">
    <location>
        <begin position="2020"/>
        <end position="2031"/>
    </location>
</feature>
<feature type="compositionally biased region" description="Low complexity" evidence="2">
    <location>
        <begin position="1049"/>
        <end position="1061"/>
    </location>
</feature>
<keyword evidence="1" id="KW-0175">Coiled coil</keyword>
<keyword evidence="4" id="KW-1185">Reference proteome</keyword>
<organism evidence="3 4">
    <name type="scientific">Tilletiopsis washingtonensis</name>
    <dbReference type="NCBI Taxonomy" id="58919"/>
    <lineage>
        <taxon>Eukaryota</taxon>
        <taxon>Fungi</taxon>
        <taxon>Dikarya</taxon>
        <taxon>Basidiomycota</taxon>
        <taxon>Ustilaginomycotina</taxon>
        <taxon>Exobasidiomycetes</taxon>
        <taxon>Entylomatales</taxon>
        <taxon>Entylomatales incertae sedis</taxon>
        <taxon>Tilletiopsis</taxon>
    </lineage>
</organism>
<feature type="compositionally biased region" description="Low complexity" evidence="2">
    <location>
        <begin position="294"/>
        <end position="323"/>
    </location>
</feature>
<feature type="region of interest" description="Disordered" evidence="2">
    <location>
        <begin position="2957"/>
        <end position="3014"/>
    </location>
</feature>
<evidence type="ECO:0000256" key="2">
    <source>
        <dbReference type="SAM" id="MobiDB-lite"/>
    </source>
</evidence>
<dbReference type="STRING" id="58919.A0A316ZF72"/>
<dbReference type="OrthoDB" id="2507336at2759"/>
<evidence type="ECO:0000256" key="1">
    <source>
        <dbReference type="SAM" id="Coils"/>
    </source>
</evidence>
<dbReference type="GeneID" id="37272244"/>
<feature type="compositionally biased region" description="Polar residues" evidence="2">
    <location>
        <begin position="1252"/>
        <end position="1285"/>
    </location>
</feature>
<feature type="compositionally biased region" description="Low complexity" evidence="2">
    <location>
        <begin position="657"/>
        <end position="666"/>
    </location>
</feature>
<feature type="compositionally biased region" description="Basic and acidic residues" evidence="2">
    <location>
        <begin position="372"/>
        <end position="383"/>
    </location>
</feature>
<feature type="compositionally biased region" description="Basic and acidic residues" evidence="2">
    <location>
        <begin position="2079"/>
        <end position="2090"/>
    </location>
</feature>
<feature type="region of interest" description="Disordered" evidence="2">
    <location>
        <begin position="1"/>
        <end position="217"/>
    </location>
</feature>
<proteinExistence type="predicted"/>
<feature type="compositionally biased region" description="Low complexity" evidence="2">
    <location>
        <begin position="8"/>
        <end position="29"/>
    </location>
</feature>
<feature type="compositionally biased region" description="Acidic residues" evidence="2">
    <location>
        <begin position="2960"/>
        <end position="2974"/>
    </location>
</feature>
<feature type="region of interest" description="Disordered" evidence="2">
    <location>
        <begin position="3209"/>
        <end position="3287"/>
    </location>
</feature>
<feature type="compositionally biased region" description="Low complexity" evidence="2">
    <location>
        <begin position="1318"/>
        <end position="1331"/>
    </location>
</feature>
<feature type="compositionally biased region" description="Low complexity" evidence="2">
    <location>
        <begin position="3001"/>
        <end position="3012"/>
    </location>
</feature>
<feature type="compositionally biased region" description="Acidic residues" evidence="2">
    <location>
        <begin position="60"/>
        <end position="70"/>
    </location>
</feature>
<feature type="compositionally biased region" description="Low complexity" evidence="2">
    <location>
        <begin position="1188"/>
        <end position="1199"/>
    </location>
</feature>
<gene>
    <name evidence="3" type="ORF">FA09DRAFT_345576</name>
</gene>
<feature type="compositionally biased region" description="Basic and acidic residues" evidence="2">
    <location>
        <begin position="631"/>
        <end position="640"/>
    </location>
</feature>
<feature type="compositionally biased region" description="Basic and acidic residues" evidence="2">
    <location>
        <begin position="2881"/>
        <end position="2897"/>
    </location>
</feature>
<feature type="compositionally biased region" description="Polar residues" evidence="2">
    <location>
        <begin position="1096"/>
        <end position="1121"/>
    </location>
</feature>
<feature type="compositionally biased region" description="Low complexity" evidence="2">
    <location>
        <begin position="580"/>
        <end position="590"/>
    </location>
</feature>
<feature type="compositionally biased region" description="Low complexity" evidence="2">
    <location>
        <begin position="2098"/>
        <end position="2119"/>
    </location>
</feature>
<feature type="region of interest" description="Disordered" evidence="2">
    <location>
        <begin position="2881"/>
        <end position="2912"/>
    </location>
</feature>
<feature type="compositionally biased region" description="Low complexity" evidence="2">
    <location>
        <begin position="2283"/>
        <end position="2293"/>
    </location>
</feature>
<feature type="compositionally biased region" description="Low complexity" evidence="2">
    <location>
        <begin position="426"/>
        <end position="438"/>
    </location>
</feature>
<evidence type="ECO:0000313" key="4">
    <source>
        <dbReference type="Proteomes" id="UP000245946"/>
    </source>
</evidence>
<feature type="coiled-coil region" evidence="1">
    <location>
        <begin position="3020"/>
        <end position="3051"/>
    </location>
</feature>
<feature type="compositionally biased region" description="Basic and acidic residues" evidence="2">
    <location>
        <begin position="922"/>
        <end position="933"/>
    </location>
</feature>
<feature type="compositionally biased region" description="Low complexity" evidence="2">
    <location>
        <begin position="139"/>
        <end position="189"/>
    </location>
</feature>
<accession>A0A316ZF72</accession>
<feature type="region of interest" description="Disordered" evidence="2">
    <location>
        <begin position="2551"/>
        <end position="2648"/>
    </location>
</feature>
<feature type="compositionally biased region" description="Low complexity" evidence="2">
    <location>
        <begin position="1077"/>
        <end position="1089"/>
    </location>
</feature>
<feature type="region of interest" description="Disordered" evidence="2">
    <location>
        <begin position="922"/>
        <end position="942"/>
    </location>
</feature>
<reference evidence="3 4" key="1">
    <citation type="journal article" date="2018" name="Mol. Biol. Evol.">
        <title>Broad Genomic Sampling Reveals a Smut Pathogenic Ancestry of the Fungal Clade Ustilaginomycotina.</title>
        <authorList>
            <person name="Kijpornyongpan T."/>
            <person name="Mondo S.J."/>
            <person name="Barry K."/>
            <person name="Sandor L."/>
            <person name="Lee J."/>
            <person name="Lipzen A."/>
            <person name="Pangilinan J."/>
            <person name="LaButti K."/>
            <person name="Hainaut M."/>
            <person name="Henrissat B."/>
            <person name="Grigoriev I.V."/>
            <person name="Spatafora J.W."/>
            <person name="Aime M.C."/>
        </authorList>
    </citation>
    <scope>NUCLEOTIDE SEQUENCE [LARGE SCALE GENOMIC DNA]</scope>
    <source>
        <strain evidence="3 4">MCA 4186</strain>
    </source>
</reference>
<dbReference type="EMBL" id="KZ819289">
    <property type="protein sequence ID" value="PWN98995.1"/>
    <property type="molecule type" value="Genomic_DNA"/>
</dbReference>
<feature type="region of interest" description="Disordered" evidence="2">
    <location>
        <begin position="2266"/>
        <end position="2296"/>
    </location>
</feature>
<feature type="compositionally biased region" description="Polar residues" evidence="2">
    <location>
        <begin position="1654"/>
        <end position="1663"/>
    </location>
</feature>
<feature type="region of interest" description="Disordered" evidence="2">
    <location>
        <begin position="525"/>
        <end position="590"/>
    </location>
</feature>
<dbReference type="RefSeq" id="XP_025599274.1">
    <property type="nucleotide sequence ID" value="XM_025744700.1"/>
</dbReference>
<feature type="compositionally biased region" description="Low complexity" evidence="2">
    <location>
        <begin position="2173"/>
        <end position="2191"/>
    </location>
</feature>
<feature type="compositionally biased region" description="Low complexity" evidence="2">
    <location>
        <begin position="2217"/>
        <end position="2231"/>
    </location>
</feature>
<name>A0A316ZF72_9BASI</name>
<feature type="region of interest" description="Disordered" evidence="2">
    <location>
        <begin position="2489"/>
        <end position="2539"/>
    </location>
</feature>
<feature type="compositionally biased region" description="Basic and acidic residues" evidence="2">
    <location>
        <begin position="1066"/>
        <end position="1076"/>
    </location>
</feature>
<feature type="region of interest" description="Disordered" evidence="2">
    <location>
        <begin position="222"/>
        <end position="241"/>
    </location>
</feature>
<feature type="region of interest" description="Disordered" evidence="2">
    <location>
        <begin position="2808"/>
        <end position="2855"/>
    </location>
</feature>
<feature type="region of interest" description="Disordered" evidence="2">
    <location>
        <begin position="1859"/>
        <end position="1905"/>
    </location>
</feature>
<feature type="region of interest" description="Disordered" evidence="2">
    <location>
        <begin position="2168"/>
        <end position="2231"/>
    </location>
</feature>
<feature type="region of interest" description="Disordered" evidence="2">
    <location>
        <begin position="1505"/>
        <end position="1597"/>
    </location>
</feature>
<feature type="region of interest" description="Disordered" evidence="2">
    <location>
        <begin position="869"/>
        <end position="889"/>
    </location>
</feature>
<feature type="compositionally biased region" description="Low complexity" evidence="2">
    <location>
        <begin position="86"/>
        <end position="107"/>
    </location>
</feature>
<feature type="compositionally biased region" description="Low complexity" evidence="2">
    <location>
        <begin position="553"/>
        <end position="564"/>
    </location>
</feature>
<feature type="compositionally biased region" description="Low complexity" evidence="2">
    <location>
        <begin position="1340"/>
        <end position="1352"/>
    </location>
</feature>
<feature type="compositionally biased region" description="Polar residues" evidence="2">
    <location>
        <begin position="1147"/>
        <end position="1156"/>
    </location>
</feature>
<protein>
    <recommendedName>
        <fullName evidence="5">PH domain-containing protein</fullName>
    </recommendedName>
</protein>
<feature type="compositionally biased region" description="Polar residues" evidence="2">
    <location>
        <begin position="1968"/>
        <end position="1977"/>
    </location>
</feature>
<feature type="compositionally biased region" description="Low complexity" evidence="2">
    <location>
        <begin position="1523"/>
        <end position="1533"/>
    </location>
</feature>
<feature type="region of interest" description="Disordered" evidence="2">
    <location>
        <begin position="1934"/>
        <end position="2145"/>
    </location>
</feature>
<feature type="compositionally biased region" description="Low complexity" evidence="2">
    <location>
        <begin position="1296"/>
        <end position="1310"/>
    </location>
</feature>
<feature type="compositionally biased region" description="Polar residues" evidence="2">
    <location>
        <begin position="1211"/>
        <end position="1221"/>
    </location>
</feature>
<feature type="region of interest" description="Disordered" evidence="2">
    <location>
        <begin position="968"/>
        <end position="1352"/>
    </location>
</feature>
<feature type="compositionally biased region" description="Polar residues" evidence="2">
    <location>
        <begin position="2003"/>
        <end position="2014"/>
    </location>
</feature>
<feature type="compositionally biased region" description="Low complexity" evidence="2">
    <location>
        <begin position="994"/>
        <end position="1012"/>
    </location>
</feature>
<feature type="compositionally biased region" description="Polar residues" evidence="2">
    <location>
        <begin position="1874"/>
        <end position="1891"/>
    </location>
</feature>